<keyword evidence="2" id="KW-1185">Reference proteome</keyword>
<reference evidence="1" key="1">
    <citation type="journal article" date="2022" name="BMC Genomics">
        <title>Genome sequence of the entomopathogenic Serratia entomophila isolate 626 and characterisation of the species specific itaconate degradation pathway.</title>
        <authorList>
            <person name="Vaughan A.L."/>
            <person name="Altermann E."/>
            <person name="Glare T.R."/>
            <person name="Hurst M.R.H."/>
        </authorList>
    </citation>
    <scope>NUCLEOTIDE SEQUENCE</scope>
    <source>
        <strain evidence="1">626</strain>
    </source>
</reference>
<proteinExistence type="predicted"/>
<gene>
    <name evidence="1" type="ORF">KFQ06_05775</name>
</gene>
<name>A0ABY5CWY9_9GAMM</name>
<evidence type="ECO:0000313" key="2">
    <source>
        <dbReference type="Proteomes" id="UP001056873"/>
    </source>
</evidence>
<dbReference type="EMBL" id="CP074347">
    <property type="protein sequence ID" value="USV02031.1"/>
    <property type="molecule type" value="Genomic_DNA"/>
</dbReference>
<organism evidence="1 2">
    <name type="scientific">Serratia entomophila</name>
    <dbReference type="NCBI Taxonomy" id="42906"/>
    <lineage>
        <taxon>Bacteria</taxon>
        <taxon>Pseudomonadati</taxon>
        <taxon>Pseudomonadota</taxon>
        <taxon>Gammaproteobacteria</taxon>
        <taxon>Enterobacterales</taxon>
        <taxon>Yersiniaceae</taxon>
        <taxon>Serratia</taxon>
    </lineage>
</organism>
<evidence type="ECO:0000313" key="1">
    <source>
        <dbReference type="EMBL" id="USV02031.1"/>
    </source>
</evidence>
<accession>A0ABY5CWY9</accession>
<dbReference type="Proteomes" id="UP001056873">
    <property type="component" value="Chromosome"/>
</dbReference>
<protein>
    <submittedName>
        <fullName evidence="1">Uncharacterized protein</fullName>
    </submittedName>
</protein>
<dbReference type="RefSeq" id="WP_252961534.1">
    <property type="nucleotide sequence ID" value="NZ_CAMIPH010000005.1"/>
</dbReference>
<sequence>MMAIIRLYPLHHQANSLPEPPKHVGETVFDSSLHPAEVAQLIALHQLGRREARPSWRLRLSAWYRRLQAMAEKTP</sequence>